<evidence type="ECO:0000313" key="5">
    <source>
        <dbReference type="EMBL" id="MCE8050870.1"/>
    </source>
</evidence>
<feature type="region of interest" description="Disordered" evidence="2">
    <location>
        <begin position="1"/>
        <end position="27"/>
    </location>
</feature>
<proteinExistence type="predicted"/>
<reference evidence="5 6" key="2">
    <citation type="journal article" date="2021" name="Front. Microbiol.">
        <title>Aerobic Denitrification and Heterotrophic Sulfur Oxidation in the Genus Halomonas Revealed by Six Novel Species Characterizations and Genome-Based Analysis.</title>
        <authorList>
            <person name="Wang L."/>
            <person name="Shao Z."/>
        </authorList>
    </citation>
    <scope>NUCLEOTIDE SEQUENCE</scope>
    <source>
        <strain evidence="4 6">MCCC 1A05748</strain>
        <strain evidence="5">MCCC 1A05776</strain>
    </source>
</reference>
<keyword evidence="3" id="KW-0472">Membrane</keyword>
<evidence type="ECO:0000256" key="1">
    <source>
        <dbReference type="SAM" id="Coils"/>
    </source>
</evidence>
<dbReference type="RefSeq" id="WP_086511334.1">
    <property type="nucleotide sequence ID" value="NZ_JABFTQ010000001.1"/>
</dbReference>
<accession>A0AAW4YRB3</accession>
<gene>
    <name evidence="4" type="ORF">HOP60_01840</name>
    <name evidence="5" type="ORF">HOP61_06150</name>
</gene>
<evidence type="ECO:0000256" key="2">
    <source>
        <dbReference type="SAM" id="MobiDB-lite"/>
    </source>
</evidence>
<evidence type="ECO:0000313" key="4">
    <source>
        <dbReference type="EMBL" id="MCE8045469.1"/>
    </source>
</evidence>
<dbReference type="EMBL" id="JABFTS010000002">
    <property type="protein sequence ID" value="MCE8050870.1"/>
    <property type="molecule type" value="Genomic_DNA"/>
</dbReference>
<feature type="transmembrane region" description="Helical" evidence="3">
    <location>
        <begin position="34"/>
        <end position="55"/>
    </location>
</feature>
<sequence>MPEARPSERRPIVPDPDSSLTRPRRPMAPQPRLWPLKFAVLLLLVMLVGVSWLGWQERERMNAQMQQISAEMSNVHARFDAEEGRGERFERLESRLSAVMDHAESLVARMASLEVDVQQVGERDGSRFAAIDERIDDLALRVDELSGNVERIVTEAEDREALLGAVRSSLNALERAGEEGREVLAARIDALAEDDQSVVQHIEELQSAQETLAEQQQGVRASLDERLEALDEHVQQLVEQQLAALEETFLAREAALEERLETLAGDIEAAADADDATQAVEELRARLAGIDTELRELRQEQLSLSAGLEALR</sequence>
<evidence type="ECO:0000313" key="7">
    <source>
        <dbReference type="Proteomes" id="UP001320178"/>
    </source>
</evidence>
<organism evidence="5 7">
    <name type="scientific">Billgrantia desiderata</name>
    <dbReference type="NCBI Taxonomy" id="52021"/>
    <lineage>
        <taxon>Bacteria</taxon>
        <taxon>Pseudomonadati</taxon>
        <taxon>Pseudomonadota</taxon>
        <taxon>Gammaproteobacteria</taxon>
        <taxon>Oceanospirillales</taxon>
        <taxon>Halomonadaceae</taxon>
        <taxon>Billgrantia</taxon>
    </lineage>
</organism>
<name>A0AAW4YRB3_9GAMM</name>
<dbReference type="EMBL" id="JABFTQ010000001">
    <property type="protein sequence ID" value="MCE8045469.1"/>
    <property type="molecule type" value="Genomic_DNA"/>
</dbReference>
<keyword evidence="3" id="KW-0812">Transmembrane</keyword>
<comment type="caution">
    <text evidence="5">The sequence shown here is derived from an EMBL/GenBank/DDBJ whole genome shotgun (WGS) entry which is preliminary data.</text>
</comment>
<dbReference type="AlphaFoldDB" id="A0AAW4YRB3"/>
<keyword evidence="1" id="KW-0175">Coiled coil</keyword>
<evidence type="ECO:0000313" key="6">
    <source>
        <dbReference type="Proteomes" id="UP001320154"/>
    </source>
</evidence>
<keyword evidence="6" id="KW-1185">Reference proteome</keyword>
<dbReference type="Proteomes" id="UP001320178">
    <property type="component" value="Unassembled WGS sequence"/>
</dbReference>
<dbReference type="Proteomes" id="UP001320154">
    <property type="component" value="Unassembled WGS sequence"/>
</dbReference>
<protein>
    <submittedName>
        <fullName evidence="5">Uncharacterized protein</fullName>
    </submittedName>
</protein>
<reference evidence="5" key="1">
    <citation type="submission" date="2020-05" db="EMBL/GenBank/DDBJ databases">
        <authorList>
            <person name="Wang L."/>
            <person name="Shao Z."/>
        </authorList>
    </citation>
    <scope>NUCLEOTIDE SEQUENCE</scope>
    <source>
        <strain evidence="4">MCCC 1A05748</strain>
        <strain evidence="5">MCCC 1A05776</strain>
    </source>
</reference>
<feature type="compositionally biased region" description="Basic and acidic residues" evidence="2">
    <location>
        <begin position="1"/>
        <end position="12"/>
    </location>
</feature>
<evidence type="ECO:0000256" key="3">
    <source>
        <dbReference type="SAM" id="Phobius"/>
    </source>
</evidence>
<feature type="coiled-coil region" evidence="1">
    <location>
        <begin position="198"/>
        <end position="300"/>
    </location>
</feature>
<keyword evidence="3" id="KW-1133">Transmembrane helix</keyword>